<accession>A0A1I8FEY6</accession>
<feature type="compositionally biased region" description="Low complexity" evidence="1">
    <location>
        <begin position="10"/>
        <end position="26"/>
    </location>
</feature>
<feature type="compositionally biased region" description="Basic residues" evidence="1">
    <location>
        <begin position="126"/>
        <end position="144"/>
    </location>
</feature>
<reference evidence="3" key="1">
    <citation type="submission" date="2016-11" db="UniProtKB">
        <authorList>
            <consortium name="WormBaseParasite"/>
        </authorList>
    </citation>
    <scope>IDENTIFICATION</scope>
</reference>
<protein>
    <submittedName>
        <fullName evidence="3">CUE domain-containing protein</fullName>
    </submittedName>
</protein>
<evidence type="ECO:0000256" key="1">
    <source>
        <dbReference type="SAM" id="MobiDB-lite"/>
    </source>
</evidence>
<keyword evidence="2" id="KW-1185">Reference proteome</keyword>
<feature type="region of interest" description="Disordered" evidence="1">
    <location>
        <begin position="55"/>
        <end position="76"/>
    </location>
</feature>
<dbReference type="Proteomes" id="UP000095280">
    <property type="component" value="Unplaced"/>
</dbReference>
<dbReference type="WBParaSite" id="maker-unitig_32292-snap-gene-0.3-mRNA-1">
    <property type="protein sequence ID" value="maker-unitig_32292-snap-gene-0.3-mRNA-1"/>
    <property type="gene ID" value="maker-unitig_32292-snap-gene-0.3"/>
</dbReference>
<organism evidence="2 3">
    <name type="scientific">Macrostomum lignano</name>
    <dbReference type="NCBI Taxonomy" id="282301"/>
    <lineage>
        <taxon>Eukaryota</taxon>
        <taxon>Metazoa</taxon>
        <taxon>Spiralia</taxon>
        <taxon>Lophotrochozoa</taxon>
        <taxon>Platyhelminthes</taxon>
        <taxon>Rhabditophora</taxon>
        <taxon>Macrostomorpha</taxon>
        <taxon>Macrostomida</taxon>
        <taxon>Macrostomidae</taxon>
        <taxon>Macrostomum</taxon>
    </lineage>
</organism>
<sequence length="154" mass="17618">GRPLGTRIKQQQQQQQQQQQHPVQQQPTLRCTKTNSRSIGGTWWRREFRMFQCNSADNDEDPLLGEAGDGEDAESTDSFEEMVTFFPSVRLAVSLLPSSADLLQCLTASNAGDLMNLERLETADKRRQKRNKKRSGARNSRQRKICWQQRGVPV</sequence>
<evidence type="ECO:0000313" key="2">
    <source>
        <dbReference type="Proteomes" id="UP000095280"/>
    </source>
</evidence>
<dbReference type="AlphaFoldDB" id="A0A1I8FEY6"/>
<feature type="region of interest" description="Disordered" evidence="1">
    <location>
        <begin position="1"/>
        <end position="35"/>
    </location>
</feature>
<evidence type="ECO:0000313" key="3">
    <source>
        <dbReference type="WBParaSite" id="maker-unitig_32292-snap-gene-0.3-mRNA-1"/>
    </source>
</evidence>
<feature type="region of interest" description="Disordered" evidence="1">
    <location>
        <begin position="125"/>
        <end position="144"/>
    </location>
</feature>
<name>A0A1I8FEY6_9PLAT</name>
<proteinExistence type="predicted"/>
<feature type="compositionally biased region" description="Acidic residues" evidence="1">
    <location>
        <begin position="57"/>
        <end position="76"/>
    </location>
</feature>